<reference evidence="1 2" key="1">
    <citation type="submission" date="2017-06" db="EMBL/GenBank/DDBJ databases">
        <authorList>
            <person name="Kim H.J."/>
            <person name="Triplett B.A."/>
        </authorList>
    </citation>
    <scope>NUCLEOTIDE SEQUENCE [LARGE SCALE GENOMIC DNA]</scope>
    <source>
        <strain evidence="1 2">594</strain>
    </source>
</reference>
<dbReference type="AlphaFoldDB" id="A0A246I5F7"/>
<evidence type="ECO:0000313" key="2">
    <source>
        <dbReference type="Proteomes" id="UP000197090"/>
    </source>
</evidence>
<sequence length="167" mass="18278">MIEIDLLGPGPSASASLAERLRGRRVGVVSNAFELAPWAEFLAASDRQWWDKYPEARQFAGARYSSHRIGGVIQLPGALTNWNSGVLALAVAAHLGATLVRLHGFDMHGTHFFGPYSNGLTNTAPHRREIHKQQFALWASQNPHVRVVNCTAGSALRCFDFDEQTAA</sequence>
<gene>
    <name evidence="1" type="ORF">CEE63_11545</name>
</gene>
<organism evidence="1 2">
    <name type="scientific">Stenotrophomonas maltophilia</name>
    <name type="common">Pseudomonas maltophilia</name>
    <name type="synonym">Xanthomonas maltophilia</name>
    <dbReference type="NCBI Taxonomy" id="40324"/>
    <lineage>
        <taxon>Bacteria</taxon>
        <taxon>Pseudomonadati</taxon>
        <taxon>Pseudomonadota</taxon>
        <taxon>Gammaproteobacteria</taxon>
        <taxon>Lysobacterales</taxon>
        <taxon>Lysobacteraceae</taxon>
        <taxon>Stenotrophomonas</taxon>
        <taxon>Stenotrophomonas maltophilia group</taxon>
    </lineage>
</organism>
<dbReference type="EMBL" id="NIVX01000076">
    <property type="protein sequence ID" value="OWQ73782.1"/>
    <property type="molecule type" value="Genomic_DNA"/>
</dbReference>
<dbReference type="Proteomes" id="UP000197090">
    <property type="component" value="Unassembled WGS sequence"/>
</dbReference>
<dbReference type="RefSeq" id="WP_088497103.1">
    <property type="nucleotide sequence ID" value="NZ_NIVX01000076.1"/>
</dbReference>
<accession>A0A246I5F7</accession>
<comment type="caution">
    <text evidence="1">The sequence shown here is derived from an EMBL/GenBank/DDBJ whole genome shotgun (WGS) entry which is preliminary data.</text>
</comment>
<proteinExistence type="predicted"/>
<evidence type="ECO:0000313" key="1">
    <source>
        <dbReference type="EMBL" id="OWQ73782.1"/>
    </source>
</evidence>
<name>A0A246I5F7_STEMA</name>
<dbReference type="Gene3D" id="3.90.1480.10">
    <property type="entry name" value="Alpha-2,3-sialyltransferase"/>
    <property type="match status" value="1"/>
</dbReference>
<protein>
    <submittedName>
        <fullName evidence="1">Uncharacterized protein</fullName>
    </submittedName>
</protein>